<feature type="binding site" evidence="2">
    <location>
        <position position="31"/>
    </location>
    <ligand>
        <name>substrate</name>
    </ligand>
</feature>
<dbReference type="CDD" id="cd00475">
    <property type="entry name" value="Cis_IPPS"/>
    <property type="match status" value="1"/>
</dbReference>
<protein>
    <recommendedName>
        <fullName evidence="2">Isoprenyl transferase</fullName>
        <ecNumber evidence="2">2.5.1.-</ecNumber>
    </recommendedName>
</protein>
<feature type="binding site" evidence="2">
    <location>
        <position position="18"/>
    </location>
    <ligand>
        <name>Mg(2+)</name>
        <dbReference type="ChEBI" id="CHEBI:18420"/>
    </ligand>
</feature>
<comment type="similarity">
    <text evidence="2">Belongs to the UPP synthase family.</text>
</comment>
<dbReference type="Gene3D" id="3.40.1180.10">
    <property type="entry name" value="Decaprenyl diphosphate synthase-like"/>
    <property type="match status" value="1"/>
</dbReference>
<dbReference type="GO" id="GO:0016094">
    <property type="term" value="P:polyprenol biosynthetic process"/>
    <property type="evidence" value="ECO:0007669"/>
    <property type="project" value="TreeGrafter"/>
</dbReference>
<accession>A0A506UI79</accession>
<evidence type="ECO:0000256" key="1">
    <source>
        <dbReference type="ARBA" id="ARBA00022679"/>
    </source>
</evidence>
<dbReference type="GO" id="GO:0030145">
    <property type="term" value="F:manganese ion binding"/>
    <property type="evidence" value="ECO:0007669"/>
    <property type="project" value="TreeGrafter"/>
</dbReference>
<comment type="function">
    <text evidence="2">Catalyzes the condensation of isopentenyl diphosphate (IPP) with allylic pyrophosphates generating different type of terpenoids.</text>
</comment>
<dbReference type="HAMAP" id="MF_01139">
    <property type="entry name" value="ISPT"/>
    <property type="match status" value="1"/>
</dbReference>
<dbReference type="SUPFAM" id="SSF64005">
    <property type="entry name" value="Undecaprenyl diphosphate synthase"/>
    <property type="match status" value="1"/>
</dbReference>
<dbReference type="InterPro" id="IPR036424">
    <property type="entry name" value="UPP_synth-like_sf"/>
</dbReference>
<evidence type="ECO:0000256" key="2">
    <source>
        <dbReference type="HAMAP-Rule" id="MF_01139"/>
    </source>
</evidence>
<dbReference type="AlphaFoldDB" id="A0A506UI79"/>
<keyword evidence="2" id="KW-0460">Magnesium</keyword>
<dbReference type="GO" id="GO:0005829">
    <property type="term" value="C:cytosol"/>
    <property type="evidence" value="ECO:0007669"/>
    <property type="project" value="TreeGrafter"/>
</dbReference>
<comment type="subunit">
    <text evidence="2">Homodimer.</text>
</comment>
<dbReference type="FunFam" id="3.40.1180.10:FF:000001">
    <property type="entry name" value="(2E,6E)-farnesyl-diphosphate-specific ditrans,polycis-undecaprenyl-diphosphate synthase"/>
    <property type="match status" value="1"/>
</dbReference>
<feature type="active site" description="Proton acceptor" evidence="2">
    <location>
        <position position="66"/>
    </location>
</feature>
<feature type="binding site" evidence="2">
    <location>
        <position position="35"/>
    </location>
    <ligand>
        <name>substrate</name>
    </ligand>
</feature>
<keyword evidence="1 2" id="KW-0808">Transferase</keyword>
<dbReference type="InterPro" id="IPR018520">
    <property type="entry name" value="UPP_synth-like_CS"/>
</dbReference>
<feature type="active site" evidence="2">
    <location>
        <position position="18"/>
    </location>
</feature>
<comment type="caution">
    <text evidence="3">The sequence shown here is derived from an EMBL/GenBank/DDBJ whole genome shotgun (WGS) entry which is preliminary data.</text>
</comment>
<sequence>MTKYPNDTVPEHVAIIMDGNGRWANGRGFKRIIGHRKGVDAVKVAVESARDAGVGYLSLFAFSSENWKRPKDEVDSLMGLITVFIRRELANYHRQNIRFRMIGDKSGLSDVVVSALDDAEEMTRNNTGLTVIVAVNYGGRAEIARAVKAIAEDVAAGRLKAEDVGEDAIAARLDTFGIPDPDLIIRTSGEQRLSNFMLWQAAYSEFLFLPCLWPDFSRETFLSALETYARRDRRFGSVVEQAALTGI</sequence>
<dbReference type="PANTHER" id="PTHR10291">
    <property type="entry name" value="DEHYDRODOLICHYL DIPHOSPHATE SYNTHASE FAMILY MEMBER"/>
    <property type="match status" value="1"/>
</dbReference>
<evidence type="ECO:0000313" key="3">
    <source>
        <dbReference type="EMBL" id="TPW33027.1"/>
    </source>
</evidence>
<dbReference type="NCBIfam" id="TIGR00055">
    <property type="entry name" value="uppS"/>
    <property type="match status" value="1"/>
</dbReference>
<name>A0A506UI79_9HYPH</name>
<dbReference type="GO" id="GO:0008834">
    <property type="term" value="F:ditrans,polycis-undecaprenyl-diphosphate synthase [(2E,6E)-farnesyl-diphosphate specific] activity"/>
    <property type="evidence" value="ECO:0007669"/>
    <property type="project" value="TreeGrafter"/>
</dbReference>
<dbReference type="Pfam" id="PF01255">
    <property type="entry name" value="Prenyltransf"/>
    <property type="match status" value="1"/>
</dbReference>
<dbReference type="EMBL" id="VHLG01000001">
    <property type="protein sequence ID" value="TPW33027.1"/>
    <property type="molecule type" value="Genomic_DNA"/>
</dbReference>
<feature type="binding site" evidence="2">
    <location>
        <position position="67"/>
    </location>
    <ligand>
        <name>substrate</name>
    </ligand>
</feature>
<dbReference type="OrthoDB" id="4191603at2"/>
<dbReference type="NCBIfam" id="NF011408">
    <property type="entry name" value="PRK14834.1"/>
    <property type="match status" value="1"/>
</dbReference>
<gene>
    <name evidence="3" type="ORF">FJU08_00200</name>
</gene>
<feature type="binding site" evidence="2">
    <location>
        <position position="186"/>
    </location>
    <ligand>
        <name>substrate</name>
    </ligand>
</feature>
<dbReference type="InterPro" id="IPR001441">
    <property type="entry name" value="UPP_synth-like"/>
</dbReference>
<dbReference type="PANTHER" id="PTHR10291:SF0">
    <property type="entry name" value="DEHYDRODOLICHYL DIPHOSPHATE SYNTHASE 2"/>
    <property type="match status" value="1"/>
</dbReference>
<feature type="binding site" evidence="2">
    <location>
        <begin position="192"/>
        <end position="194"/>
    </location>
    <ligand>
        <name>substrate</name>
    </ligand>
</feature>
<feature type="binding site" evidence="2">
    <location>
        <position position="23"/>
    </location>
    <ligand>
        <name>substrate</name>
    </ligand>
</feature>
<proteinExistence type="inferred from homology"/>
<organism evidence="3 4">
    <name type="scientific">Martelella alba</name>
    <dbReference type="NCBI Taxonomy" id="2590451"/>
    <lineage>
        <taxon>Bacteria</taxon>
        <taxon>Pseudomonadati</taxon>
        <taxon>Pseudomonadota</taxon>
        <taxon>Alphaproteobacteria</taxon>
        <taxon>Hyphomicrobiales</taxon>
        <taxon>Aurantimonadaceae</taxon>
        <taxon>Martelella</taxon>
    </lineage>
</organism>
<dbReference type="NCBIfam" id="NF011405">
    <property type="entry name" value="PRK14830.1"/>
    <property type="match status" value="1"/>
</dbReference>
<evidence type="ECO:0000313" key="4">
    <source>
        <dbReference type="Proteomes" id="UP000318801"/>
    </source>
</evidence>
<keyword evidence="2" id="KW-0479">Metal-binding</keyword>
<dbReference type="PROSITE" id="PS01066">
    <property type="entry name" value="UPP_SYNTHASE"/>
    <property type="match status" value="1"/>
</dbReference>
<reference evidence="3 4" key="1">
    <citation type="submission" date="2019-06" db="EMBL/GenBank/DDBJ databases">
        <authorList>
            <person name="Li M."/>
        </authorList>
    </citation>
    <scope>NUCLEOTIDE SEQUENCE [LARGE SCALE GENOMIC DNA]</scope>
    <source>
        <strain evidence="3 4">BGMRC2036</strain>
    </source>
</reference>
<keyword evidence="4" id="KW-1185">Reference proteome</keyword>
<feature type="binding site" evidence="2">
    <location>
        <position position="69"/>
    </location>
    <ligand>
        <name>substrate</name>
    </ligand>
</feature>
<dbReference type="GO" id="GO:0000287">
    <property type="term" value="F:magnesium ion binding"/>
    <property type="evidence" value="ECO:0007669"/>
    <property type="project" value="UniProtKB-UniRule"/>
</dbReference>
<dbReference type="EC" id="2.5.1.-" evidence="2"/>
<feature type="binding site" evidence="2">
    <location>
        <begin position="19"/>
        <end position="22"/>
    </location>
    <ligand>
        <name>substrate</name>
    </ligand>
</feature>
<dbReference type="RefSeq" id="WP_141146962.1">
    <property type="nucleotide sequence ID" value="NZ_VHLG01000001.1"/>
</dbReference>
<feature type="binding site" evidence="2">
    <location>
        <position position="205"/>
    </location>
    <ligand>
        <name>Mg(2+)</name>
        <dbReference type="ChEBI" id="CHEBI:18420"/>
    </ligand>
</feature>
<comment type="cofactor">
    <cofactor evidence="2">
        <name>Mg(2+)</name>
        <dbReference type="ChEBI" id="CHEBI:18420"/>
    </cofactor>
    <text evidence="2">Binds 2 magnesium ions per subunit.</text>
</comment>
<dbReference type="Proteomes" id="UP000318801">
    <property type="component" value="Unassembled WGS sequence"/>
</dbReference>
<feature type="binding site" evidence="2">
    <location>
        <begin position="63"/>
        <end position="65"/>
    </location>
    <ligand>
        <name>substrate</name>
    </ligand>
</feature>